<feature type="region of interest" description="Disordered" evidence="1">
    <location>
        <begin position="88"/>
        <end position="135"/>
    </location>
</feature>
<feature type="region of interest" description="Disordered" evidence="1">
    <location>
        <begin position="518"/>
        <end position="556"/>
    </location>
</feature>
<dbReference type="Proteomes" id="UP000075714">
    <property type="component" value="Unassembled WGS sequence"/>
</dbReference>
<feature type="region of interest" description="Disordered" evidence="1">
    <location>
        <begin position="574"/>
        <end position="655"/>
    </location>
</feature>
<keyword evidence="3" id="KW-1185">Reference proteome</keyword>
<protein>
    <submittedName>
        <fullName evidence="2">Uncharacterized protein</fullName>
    </submittedName>
</protein>
<reference evidence="3" key="1">
    <citation type="journal article" date="2016" name="Nat. Commun.">
        <title>The Gonium pectorale genome demonstrates co-option of cell cycle regulation during the evolution of multicellularity.</title>
        <authorList>
            <person name="Hanschen E.R."/>
            <person name="Marriage T.N."/>
            <person name="Ferris P.J."/>
            <person name="Hamaji T."/>
            <person name="Toyoda A."/>
            <person name="Fujiyama A."/>
            <person name="Neme R."/>
            <person name="Noguchi H."/>
            <person name="Minakuchi Y."/>
            <person name="Suzuki M."/>
            <person name="Kawai-Toyooka H."/>
            <person name="Smith D.R."/>
            <person name="Sparks H."/>
            <person name="Anderson J."/>
            <person name="Bakaric R."/>
            <person name="Luria V."/>
            <person name="Karger A."/>
            <person name="Kirschner M.W."/>
            <person name="Durand P.M."/>
            <person name="Michod R.E."/>
            <person name="Nozaki H."/>
            <person name="Olson B.J."/>
        </authorList>
    </citation>
    <scope>NUCLEOTIDE SEQUENCE [LARGE SCALE GENOMIC DNA]</scope>
    <source>
        <strain evidence="3">NIES-2863</strain>
    </source>
</reference>
<evidence type="ECO:0000313" key="2">
    <source>
        <dbReference type="EMBL" id="KXZ46454.1"/>
    </source>
</evidence>
<sequence length="655" mass="66703">MWRCGRLQQQLSTSLAASQELQAAKVALERNLAERSRAVSQLYEQYNRVQRSAEEAKQEAQELQDALSEANARYDDLYMELHTAHDRIQQLQQQQQQSGHNSHPWGRAAAAHSHAARNGGTGEVQPPRAHGQLPPLSRVDASRLRPDADHSVGFGVAELRGQVAEFKACLQRTVKLLLQPPARGRLPCAAQQLLAPALEAAAGGGAAAGTAGAGAVLAASLNVNIAWEAACNLLAHRLLAELRAVAWEDPLAALGTGFGIGFGFGGHGTTPPLLAPTPGERNQAALLRSEVAHRLYDTVRCAVVAAEEGEEEAGGAFAGGRGRSDVEAAAARLAAHLAAALTGQCAHCVAHRQAQPRPQPQSQPQCLLSHDVASVAHALRPLALRSLQLGLFVSAAHPLWRLRVTPLVTAETGSTAVPLVPGLQVQEAAVPVAFNPQAAATSPPIAVGAPSPLLQLPPPVVLCSLAPGVVYDSEPHGAYGANALAAAVAAGGGGGGRAVVQAEPVMVLRWLAPQVAAAPARADPPTDGQGGGTRISAASRTVEPKTTGLELTGGTGADSSCAVAVGGATSGGLAASSGDGNGACSSGGSGSFCGSSDEDRPVVGRRSAISEPSGAADQPGDQSVRPPDGASTARGDLRAPASASGPFEAPAYKGA</sequence>
<accession>A0A150G9D3</accession>
<name>A0A150G9D3_GONPE</name>
<comment type="caution">
    <text evidence="2">The sequence shown here is derived from an EMBL/GenBank/DDBJ whole genome shotgun (WGS) entry which is preliminary data.</text>
</comment>
<evidence type="ECO:0000256" key="1">
    <source>
        <dbReference type="SAM" id="MobiDB-lite"/>
    </source>
</evidence>
<dbReference type="EMBL" id="LSYV01000044">
    <property type="protein sequence ID" value="KXZ46454.1"/>
    <property type="molecule type" value="Genomic_DNA"/>
</dbReference>
<feature type="compositionally biased region" description="Gly residues" evidence="1">
    <location>
        <begin position="579"/>
        <end position="591"/>
    </location>
</feature>
<proteinExistence type="predicted"/>
<evidence type="ECO:0000313" key="3">
    <source>
        <dbReference type="Proteomes" id="UP000075714"/>
    </source>
</evidence>
<gene>
    <name evidence="2" type="ORF">GPECTOR_43g890</name>
</gene>
<dbReference type="AlphaFoldDB" id="A0A150G9D3"/>
<organism evidence="2 3">
    <name type="scientific">Gonium pectorale</name>
    <name type="common">Green alga</name>
    <dbReference type="NCBI Taxonomy" id="33097"/>
    <lineage>
        <taxon>Eukaryota</taxon>
        <taxon>Viridiplantae</taxon>
        <taxon>Chlorophyta</taxon>
        <taxon>core chlorophytes</taxon>
        <taxon>Chlorophyceae</taxon>
        <taxon>CS clade</taxon>
        <taxon>Chlamydomonadales</taxon>
        <taxon>Volvocaceae</taxon>
        <taxon>Gonium</taxon>
    </lineage>
</organism>